<gene>
    <name evidence="2" type="primary">pagN</name>
    <name evidence="2" type="ORF">K239x_36250</name>
</gene>
<accession>A0A517NWW5</accession>
<feature type="chain" id="PRO_5022196215" evidence="1">
    <location>
        <begin position="28"/>
        <end position="431"/>
    </location>
</feature>
<dbReference type="SUPFAM" id="SSF56925">
    <property type="entry name" value="OMPA-like"/>
    <property type="match status" value="1"/>
</dbReference>
<sequence precursor="true">MFRFIRATATIMAIAIAVTQFTSYTIAQDQSVLETPIYEPYPGDGYGVPSGQYDSYPSNDSQLNLIGPSLSQGPMHGHMQGQVVETMPEMLAPLPMTMDTGAGMNSYGIGCGVEEIGCGLSPAPACDCGPVCGCESAPMIATPLYSPACSTGGCDSGGLLGGGCLANAKQSMRNMIGETSPCDPCSNTIRPGLIPWFNDFCVNNGFALDSFLVSGCGYFSVDFGIAMTGDRANFIGSTADAIGGAPTYDLQEGSLGRYAIGMGNGNYRMELELGIHRNTIDETKSGSGPRSGDRLKVDGYRRSTTFMLNGFYDFQNSTFWTPYLKTGVGISHNVAKSSVLADINSPQSISALGLAGPGRFDSDYPRSSTTKFAWLVGAGFAIDLTDRIKFDCEYQFLNAGDASTGYSARGDALEFGNGALHELAFGFRFYR</sequence>
<dbReference type="Proteomes" id="UP000319817">
    <property type="component" value="Chromosome"/>
</dbReference>
<dbReference type="AlphaFoldDB" id="A0A517NWW5"/>
<dbReference type="Gene3D" id="2.40.160.20">
    <property type="match status" value="1"/>
</dbReference>
<evidence type="ECO:0000313" key="2">
    <source>
        <dbReference type="EMBL" id="QDT11625.1"/>
    </source>
</evidence>
<reference evidence="2 3" key="1">
    <citation type="submission" date="2019-02" db="EMBL/GenBank/DDBJ databases">
        <title>Deep-cultivation of Planctomycetes and their phenomic and genomic characterization uncovers novel biology.</title>
        <authorList>
            <person name="Wiegand S."/>
            <person name="Jogler M."/>
            <person name="Boedeker C."/>
            <person name="Pinto D."/>
            <person name="Vollmers J."/>
            <person name="Rivas-Marin E."/>
            <person name="Kohn T."/>
            <person name="Peeters S.H."/>
            <person name="Heuer A."/>
            <person name="Rast P."/>
            <person name="Oberbeckmann S."/>
            <person name="Bunk B."/>
            <person name="Jeske O."/>
            <person name="Meyerdierks A."/>
            <person name="Storesund J.E."/>
            <person name="Kallscheuer N."/>
            <person name="Luecker S."/>
            <person name="Lage O.M."/>
            <person name="Pohl T."/>
            <person name="Merkel B.J."/>
            <person name="Hornburger P."/>
            <person name="Mueller R.-W."/>
            <person name="Bruemmer F."/>
            <person name="Labrenz M."/>
            <person name="Spormann A.M."/>
            <person name="Op den Camp H."/>
            <person name="Overmann J."/>
            <person name="Amann R."/>
            <person name="Jetten M.S.M."/>
            <person name="Mascher T."/>
            <person name="Medema M.H."/>
            <person name="Devos D.P."/>
            <person name="Kaster A.-K."/>
            <person name="Ovreas L."/>
            <person name="Rohde M."/>
            <person name="Galperin M.Y."/>
            <person name="Jogler C."/>
        </authorList>
    </citation>
    <scope>NUCLEOTIDE SEQUENCE [LARGE SCALE GENOMIC DNA]</scope>
    <source>
        <strain evidence="2 3">K23_9</strain>
    </source>
</reference>
<name>A0A517NWW5_9BACT</name>
<evidence type="ECO:0000256" key="1">
    <source>
        <dbReference type="SAM" id="SignalP"/>
    </source>
</evidence>
<protein>
    <submittedName>
        <fullName evidence="2">Outer membrane protein PagN</fullName>
    </submittedName>
</protein>
<dbReference type="InterPro" id="IPR011250">
    <property type="entry name" value="OMP/PagP_B-barrel"/>
</dbReference>
<dbReference type="EMBL" id="CP036526">
    <property type="protein sequence ID" value="QDT11625.1"/>
    <property type="molecule type" value="Genomic_DNA"/>
</dbReference>
<proteinExistence type="predicted"/>
<evidence type="ECO:0000313" key="3">
    <source>
        <dbReference type="Proteomes" id="UP000319817"/>
    </source>
</evidence>
<organism evidence="2 3">
    <name type="scientific">Stieleria marina</name>
    <dbReference type="NCBI Taxonomy" id="1930275"/>
    <lineage>
        <taxon>Bacteria</taxon>
        <taxon>Pseudomonadati</taxon>
        <taxon>Planctomycetota</taxon>
        <taxon>Planctomycetia</taxon>
        <taxon>Pirellulales</taxon>
        <taxon>Pirellulaceae</taxon>
        <taxon>Stieleria</taxon>
    </lineage>
</organism>
<dbReference type="OrthoDB" id="597758at2"/>
<keyword evidence="3" id="KW-1185">Reference proteome</keyword>
<dbReference type="RefSeq" id="WP_145419427.1">
    <property type="nucleotide sequence ID" value="NZ_CP036526.1"/>
</dbReference>
<keyword evidence="1" id="KW-0732">Signal</keyword>
<feature type="signal peptide" evidence="1">
    <location>
        <begin position="1"/>
        <end position="27"/>
    </location>
</feature>